<evidence type="ECO:0000256" key="1">
    <source>
        <dbReference type="SAM" id="MobiDB-lite"/>
    </source>
</evidence>
<feature type="compositionally biased region" description="Basic and acidic residues" evidence="1">
    <location>
        <begin position="491"/>
        <end position="506"/>
    </location>
</feature>
<proteinExistence type="predicted"/>
<feature type="compositionally biased region" description="Basic and acidic residues" evidence="1">
    <location>
        <begin position="864"/>
        <end position="875"/>
    </location>
</feature>
<feature type="compositionally biased region" description="Basic and acidic residues" evidence="1">
    <location>
        <begin position="442"/>
        <end position="462"/>
    </location>
</feature>
<feature type="compositionally biased region" description="Polar residues" evidence="1">
    <location>
        <begin position="287"/>
        <end position="306"/>
    </location>
</feature>
<feature type="compositionally biased region" description="Basic and acidic residues" evidence="1">
    <location>
        <begin position="1927"/>
        <end position="1938"/>
    </location>
</feature>
<keyword evidence="4" id="KW-1185">Reference proteome</keyword>
<feature type="compositionally biased region" description="Basic and acidic residues" evidence="1">
    <location>
        <begin position="1712"/>
        <end position="1731"/>
    </location>
</feature>
<feature type="compositionally biased region" description="Basic and acidic residues" evidence="1">
    <location>
        <begin position="1410"/>
        <end position="1419"/>
    </location>
</feature>
<feature type="region of interest" description="Disordered" evidence="1">
    <location>
        <begin position="887"/>
        <end position="2028"/>
    </location>
</feature>
<feature type="compositionally biased region" description="Polar residues" evidence="1">
    <location>
        <begin position="743"/>
        <end position="772"/>
    </location>
</feature>
<feature type="compositionally biased region" description="Basic and acidic residues" evidence="1">
    <location>
        <begin position="1319"/>
        <end position="1330"/>
    </location>
</feature>
<feature type="compositionally biased region" description="Basic and acidic residues" evidence="1">
    <location>
        <begin position="1614"/>
        <end position="1656"/>
    </location>
</feature>
<feature type="compositionally biased region" description="Basic and acidic residues" evidence="1">
    <location>
        <begin position="1212"/>
        <end position="1249"/>
    </location>
</feature>
<feature type="compositionally biased region" description="Basic and acidic residues" evidence="1">
    <location>
        <begin position="1047"/>
        <end position="1073"/>
    </location>
</feature>
<feature type="domain" description="CARD" evidence="2">
    <location>
        <begin position="172"/>
        <end position="248"/>
    </location>
</feature>
<comment type="caution">
    <text evidence="3">The sequence shown here is derived from an EMBL/GenBank/DDBJ whole genome shotgun (WGS) entry which is preliminary data.</text>
</comment>
<feature type="compositionally biased region" description="Basic and acidic residues" evidence="1">
    <location>
        <begin position="1501"/>
        <end position="1536"/>
    </location>
</feature>
<feature type="compositionally biased region" description="Basic and acidic residues" evidence="1">
    <location>
        <begin position="333"/>
        <end position="342"/>
    </location>
</feature>
<feature type="compositionally biased region" description="Basic and acidic residues" evidence="1">
    <location>
        <begin position="1006"/>
        <end position="1019"/>
    </location>
</feature>
<dbReference type="EMBL" id="CAKMNS010000162">
    <property type="protein sequence ID" value="CAH1277105.1"/>
    <property type="molecule type" value="Genomic_DNA"/>
</dbReference>
<gene>
    <name evidence="3" type="primary">PRX</name>
    <name evidence="3" type="ORF">BLAG_LOCUS25980</name>
</gene>
<feature type="compositionally biased region" description="Basic and acidic residues" evidence="1">
    <location>
        <begin position="802"/>
        <end position="816"/>
    </location>
</feature>
<feature type="compositionally biased region" description="Polar residues" evidence="1">
    <location>
        <begin position="780"/>
        <end position="796"/>
    </location>
</feature>
<dbReference type="Proteomes" id="UP000838412">
    <property type="component" value="Unassembled WGS sequence"/>
</dbReference>
<feature type="compositionally biased region" description="Basic and acidic residues" evidence="1">
    <location>
        <begin position="1692"/>
        <end position="1705"/>
    </location>
</feature>
<dbReference type="OrthoDB" id="10059297at2759"/>
<feature type="compositionally biased region" description="Basic and acidic residues" evidence="1">
    <location>
        <begin position="825"/>
        <end position="847"/>
    </location>
</feature>
<reference evidence="3" key="1">
    <citation type="submission" date="2022-01" db="EMBL/GenBank/DDBJ databases">
        <authorList>
            <person name="Braso-Vives M."/>
        </authorList>
    </citation>
    <scope>NUCLEOTIDE SEQUENCE</scope>
</reference>
<dbReference type="SUPFAM" id="SSF47986">
    <property type="entry name" value="DEATH domain"/>
    <property type="match status" value="2"/>
</dbReference>
<feature type="compositionally biased region" description="Basic and acidic residues" evidence="1">
    <location>
        <begin position="1760"/>
        <end position="1823"/>
    </location>
</feature>
<feature type="compositionally biased region" description="Basic and acidic residues" evidence="1">
    <location>
        <begin position="350"/>
        <end position="360"/>
    </location>
</feature>
<feature type="compositionally biased region" description="Basic and acidic residues" evidence="1">
    <location>
        <begin position="1663"/>
        <end position="1683"/>
    </location>
</feature>
<feature type="compositionally biased region" description="Basic and acidic residues" evidence="1">
    <location>
        <begin position="1834"/>
        <end position="1869"/>
    </location>
</feature>
<dbReference type="InterPro" id="IPR011029">
    <property type="entry name" value="DEATH-like_dom_sf"/>
</dbReference>
<feature type="compositionally biased region" description="Basic and acidic residues" evidence="1">
    <location>
        <begin position="1881"/>
        <end position="1919"/>
    </location>
</feature>
<feature type="compositionally biased region" description="Basic and acidic residues" evidence="1">
    <location>
        <begin position="921"/>
        <end position="935"/>
    </location>
</feature>
<evidence type="ECO:0000259" key="2">
    <source>
        <dbReference type="PROSITE" id="PS50209"/>
    </source>
</evidence>
<feature type="compositionally biased region" description="Basic and acidic residues" evidence="1">
    <location>
        <begin position="1277"/>
        <end position="1295"/>
    </location>
</feature>
<name>A0A8S4MNM2_BRALA</name>
<feature type="region of interest" description="Disordered" evidence="1">
    <location>
        <begin position="2218"/>
        <end position="2242"/>
    </location>
</feature>
<feature type="compositionally biased region" description="Basic and acidic residues" evidence="1">
    <location>
        <begin position="376"/>
        <end position="416"/>
    </location>
</feature>
<feature type="compositionally biased region" description="Low complexity" evidence="1">
    <location>
        <begin position="898"/>
        <end position="907"/>
    </location>
</feature>
<feature type="compositionally biased region" description="Basic and acidic residues" evidence="1">
    <location>
        <begin position="1388"/>
        <end position="1403"/>
    </location>
</feature>
<feature type="compositionally biased region" description="Basic and acidic residues" evidence="1">
    <location>
        <begin position="1107"/>
        <end position="1138"/>
    </location>
</feature>
<feature type="compositionally biased region" description="Basic and acidic residues" evidence="1">
    <location>
        <begin position="1740"/>
        <end position="1753"/>
    </location>
</feature>
<feature type="compositionally biased region" description="Basic and acidic residues" evidence="1">
    <location>
        <begin position="1545"/>
        <end position="1607"/>
    </location>
</feature>
<accession>A0A8S4MNM2</accession>
<dbReference type="InterPro" id="IPR001315">
    <property type="entry name" value="CARD"/>
</dbReference>
<organism evidence="3 4">
    <name type="scientific">Branchiostoma lanceolatum</name>
    <name type="common">Common lancelet</name>
    <name type="synonym">Amphioxus lanceolatum</name>
    <dbReference type="NCBI Taxonomy" id="7740"/>
    <lineage>
        <taxon>Eukaryota</taxon>
        <taxon>Metazoa</taxon>
        <taxon>Chordata</taxon>
        <taxon>Cephalochordata</taxon>
        <taxon>Leptocardii</taxon>
        <taxon>Amphioxiformes</taxon>
        <taxon>Branchiostomatidae</taxon>
        <taxon>Branchiostoma</taxon>
    </lineage>
</organism>
<sequence length="2265" mass="257211">MSDGTGQAGTGRTSCISVQTPSLANCRYRWPAHTASPQTYTGDLTDSGLRYWSLLSDKGAHEDKTRSAVVPRSQTRGNMKTEYIQALSRQRPTLVNEMDPLPIISTMVNKGLLKQRMADYMLPEDVRRHINERMINALPPQGEPAYDVLRDTLKSSGQGFLADSIDKTEKKMKGTTEEAVTENRNLLLQNMQPLPLYRTLVDTGMVKDADVEELLTHDKKKKLNEKLLNYLTTRSNEGHEAFLGVLRECGQGKQADGLNQAAATAETNTARKIEFGRESFARQFAAASNSSFVKPQVEKSPTSQPAKSPAPANIRKDTTPPTSQPAKSHTRANIREDTKPSKMDTTTTLTKREAPIKDKSPLTQPEQKAPSVASPETKRARLDEKTQTSQDARRSVSPEKYNIKDIKPGTRIRWRETPQSAMEKWAKQMAAQQDAPAGNEPVRGEQTSKDEPGKRQESRIQENRTAPSRAPEKVQPSYIKPQDRMSSSAEISKDEPGKEKESRAQESRTTPSRATDRVQPSSLKPQDKIPSLPGTPSLTKKVTERTPPAQSPSYSTPSSTTAAEAREAPSESTDLDARLDRLFSKLDNLESSLTKKPGEPSPLTSSPLSRPTTKAEEKIPSSYSSPVNKDSPLRISSPASSRLGTSPREDSYRSPDNWSRSKPDDSFSSYTSSATETPCRTLPGESFTPSRTLPEESFTPSRTLPEESFTPSRTLPEESFTPSRTLPEESFTPSRTLPEESFDSYTSPSPNVSDSRTTRDSFQSPLSSTAGTPSEKRQEVSSAHSPNRLSSNSYSKPYSPRTPDDDSPKKTGDSFHHTPTGYSSRTEESPSREPLRTADTRTERKPGDSSPTRDTMTQPFLSPQDEKRFIEKNMDQAADKLEAKLGEVAPTFKSSYNTTISSPSTTKPPEKPSRSSTPKVPFEKVRIEKKGDEPVFKPWNKGPAEATKVTSEEDPSSPTYDRSRRQEAPTEDLYSSPTKPRAADETKSSPSVHFSDPLISDPIYDVPRDWGLQDRREDTAVEGSAPPELPERPSPSPTKKTSSFTDLFKKKDKQDEKSQPDKKDKGDNDDEKKRKWLAMFVETIKTKKTGDKTDTKGVLSNSEEETEKERADVDEGKKEKKGGWMRDVVDRMKQSKSDDELDTVAEVTSDEERAARKDEQPKVADKVKEGARKAASRTKDTADKAVEATKEGANRAAHAASESWKQLIAGMKGRDERREPNEDVKKRQEEEKGGVTKGPDKKYEHRDDALPDTVVVTEDEAGNVTIESDVSDSLDIDAQHKQEEKSGWKLPEWTRRSPKLGRKKEPEYDADMESPVESEPIKEKDEEKKGLKLPNIPDIHLKSADWKFRRDKSPGSTSEDETQDKDKEGEKRTGRKGWKEFFSSPDIRSPDWMKRDRSPHRGTDPANEQPPKEESEKKGWKFPGVNIKSPDWTFGRDKSSGRSSVSASQEDIMEPEEKKEKRRSKPADKETPTKEKEKEENQKRWGMPEIHAPDINFKSPDWFKREETPERAPETESSQKIEEAEEGKDKKWKMPEIHAPNIKMPEWKMGRNKNQEKVDDTEPSESVKEKKEPQEGTDKKWKMPEIHKPNIKMPEWKMGRNKSKENVDDTEPSESVKEKTEPQEGTDKKWKMPEIHKPNIKMPEWKMGRNKSKENVDDTEPSESVKEKTEPQEGTDKKWKMPEIHAPNIKMPEWKMGRNKSKENVDDTETSEPAKEKETEEGNDRKWKMPEIHAPNIKMPEWKMGRNKSKENVDDTETSEPAKGKETEEGNDRKWKMPEFKMPEWKMGRNKENVEETKSSQELNKPDDEKELDDERDKWKFPDFRAPNMNIKAPDWKIRRDKSEERMQGAEATQESKKPEDKKDTKKWNMPEFHAPSLSFGRDKSPEGEKANEHPTETNGVEKEEDKEKKKWKMPEFRGPDFNFKGPDWKRNREKSSEETSESEMTNGEPEPKVEPKKKKKQTKTWSVPDINLRAFGSKDGKQRAPDEPKEKRKWNLPAMRAPSLNLRAPGTKPSDEDWPMLARSRRGRDVDDVEKAIYIDRRPREFEDVTLRSADEANASAEDGDDDLRRSAELPQPVADDIKIAAQRLQSTERLLKMLQNMSDKAINHAVKCEPLEDKGQRDLADSMSDLRPEELTRKDNLQLLDKMSEELMYLYKHKDVPTSPVPWCMGFSVTMRDVYTTLMLHAISMKASLGDLDKILKLYREELNKAIEEEQAEISKQKRKKKKRTKPSSKSKRNLIKSHPSMTNFHCSKALTANNCWYM</sequence>
<feature type="compositionally biased region" description="Basic and acidic residues" evidence="1">
    <location>
        <begin position="1084"/>
        <end position="1095"/>
    </location>
</feature>
<dbReference type="PROSITE" id="PS50209">
    <property type="entry name" value="CARD"/>
    <property type="match status" value="2"/>
</dbReference>
<dbReference type="GO" id="GO:0042981">
    <property type="term" value="P:regulation of apoptotic process"/>
    <property type="evidence" value="ECO:0007669"/>
    <property type="project" value="InterPro"/>
</dbReference>
<feature type="compositionally biased region" description="Basic and acidic residues" evidence="1">
    <location>
        <begin position="1455"/>
        <end position="1483"/>
    </location>
</feature>
<feature type="compositionally biased region" description="Basic residues" evidence="1">
    <location>
        <begin position="2223"/>
        <end position="2242"/>
    </location>
</feature>
<dbReference type="Gene3D" id="1.10.533.10">
    <property type="entry name" value="Death Domain, Fas"/>
    <property type="match status" value="2"/>
</dbReference>
<feature type="region of interest" description="Disordered" evidence="1">
    <location>
        <begin position="287"/>
        <end position="875"/>
    </location>
</feature>
<feature type="compositionally biased region" description="Polar residues" evidence="1">
    <location>
        <begin position="507"/>
        <end position="524"/>
    </location>
</feature>
<feature type="compositionally biased region" description="Basic and acidic residues" evidence="1">
    <location>
        <begin position="1339"/>
        <end position="1353"/>
    </location>
</feature>
<feature type="domain" description="CARD" evidence="2">
    <location>
        <begin position="79"/>
        <end position="168"/>
    </location>
</feature>
<feature type="compositionally biased region" description="Basic and acidic residues" evidence="1">
    <location>
        <begin position="1977"/>
        <end position="1991"/>
    </location>
</feature>
<feature type="compositionally biased region" description="Basic and acidic residues" evidence="1">
    <location>
        <begin position="1150"/>
        <end position="1193"/>
    </location>
</feature>
<dbReference type="CDD" id="cd01671">
    <property type="entry name" value="CARD"/>
    <property type="match status" value="1"/>
</dbReference>
<evidence type="ECO:0000313" key="3">
    <source>
        <dbReference type="EMBL" id="CAH1277105.1"/>
    </source>
</evidence>
<feature type="compositionally biased region" description="Polar residues" evidence="1">
    <location>
        <begin position="666"/>
        <end position="678"/>
    </location>
</feature>
<feature type="compositionally biased region" description="Basic and acidic residues" evidence="1">
    <location>
        <begin position="564"/>
        <end position="588"/>
    </location>
</feature>
<feature type="compositionally biased region" description="Basic and acidic residues" evidence="1">
    <location>
        <begin position="647"/>
        <end position="665"/>
    </location>
</feature>
<protein>
    <submittedName>
        <fullName evidence="3">PRX protein</fullName>
    </submittedName>
</protein>
<feature type="compositionally biased region" description="Low complexity" evidence="1">
    <location>
        <begin position="546"/>
        <end position="563"/>
    </location>
</feature>
<evidence type="ECO:0000313" key="4">
    <source>
        <dbReference type="Proteomes" id="UP000838412"/>
    </source>
</evidence>
<feature type="compositionally biased region" description="Low complexity" evidence="1">
    <location>
        <begin position="601"/>
        <end position="612"/>
    </location>
</feature>
<feature type="compositionally biased region" description="Polar residues" evidence="1">
    <location>
        <begin position="849"/>
        <end position="861"/>
    </location>
</feature>